<proteinExistence type="predicted"/>
<dbReference type="EMBL" id="WOTH01000043">
    <property type="protein sequence ID" value="NHO55017.1"/>
    <property type="molecule type" value="Genomic_DNA"/>
</dbReference>
<accession>A0A967B6Z3</accession>
<dbReference type="RefSeq" id="WP_166318105.1">
    <property type="nucleotide sequence ID" value="NZ_WOTH01000043.1"/>
</dbReference>
<dbReference type="AlphaFoldDB" id="A0A967B6Z3"/>
<dbReference type="Proteomes" id="UP000597459">
    <property type="component" value="Unassembled WGS sequence"/>
</dbReference>
<comment type="caution">
    <text evidence="1">The sequence shown here is derived from an EMBL/GenBank/DDBJ whole genome shotgun (WGS) entry which is preliminary data.</text>
</comment>
<evidence type="ECO:0000313" key="2">
    <source>
        <dbReference type="Proteomes" id="UP000597459"/>
    </source>
</evidence>
<organism evidence="1 2">
    <name type="scientific">Acetobacter estunensis</name>
    <dbReference type="NCBI Taxonomy" id="104097"/>
    <lineage>
        <taxon>Bacteria</taxon>
        <taxon>Pseudomonadati</taxon>
        <taxon>Pseudomonadota</taxon>
        <taxon>Alphaproteobacteria</taxon>
        <taxon>Acetobacterales</taxon>
        <taxon>Acetobacteraceae</taxon>
        <taxon>Acetobacter</taxon>
    </lineage>
</organism>
<evidence type="ECO:0000313" key="1">
    <source>
        <dbReference type="EMBL" id="NHO55017.1"/>
    </source>
</evidence>
<protein>
    <submittedName>
        <fullName evidence="1">Uncharacterized protein</fullName>
    </submittedName>
</protein>
<gene>
    <name evidence="1" type="ORF">GOB87_13855</name>
</gene>
<reference evidence="1" key="1">
    <citation type="submission" date="2019-11" db="EMBL/GenBank/DDBJ databases">
        <title>Description of new Acetobacter species.</title>
        <authorList>
            <person name="Cleenwerck I."/>
            <person name="Sombolestani A.S."/>
        </authorList>
    </citation>
    <scope>NUCLEOTIDE SEQUENCE</scope>
    <source>
        <strain evidence="1">LMG 1626</strain>
    </source>
</reference>
<name>A0A967B6Z3_9PROT</name>
<keyword evidence="2" id="KW-1185">Reference proteome</keyword>
<sequence>MSMIFSVPDKLHAPSEVLVEAFSEKIVRVDRHDLADPLSADILWSTWNADVNPVEGTALFVSPVRGRAGALAWELELATLLLGGESIVHWCATVAEEDVVAEVFRNGLDMILLELQKERSLRPQVIG</sequence>